<name>A0ABZ2HF42_9RHOB</name>
<keyword evidence="2" id="KW-1185">Reference proteome</keyword>
<sequence>MVQIQSMQVTAKDMVRSRVWREGYESYRRGQPPVFGEHGHKTLAYEYGRLVAAYLCGKGHRLVHVQTTRPLYEPHAEVFAQALEEILSES</sequence>
<reference evidence="1 2" key="1">
    <citation type="submission" date="2023-10" db="EMBL/GenBank/DDBJ databases">
        <title>Roseovarius strain S88 nov., isolated from a marine algae.</title>
        <authorList>
            <person name="Lee M.W."/>
            <person name="Lee J.K."/>
            <person name="Kim J.M."/>
            <person name="Choi D.G."/>
            <person name="Baek J.H."/>
            <person name="Bayburt H."/>
            <person name="Jung J.J."/>
            <person name="Han D.M."/>
            <person name="Jeon C.O."/>
        </authorList>
    </citation>
    <scope>NUCLEOTIDE SEQUENCE [LARGE SCALE GENOMIC DNA]</scope>
    <source>
        <strain evidence="1 2">S88</strain>
    </source>
</reference>
<evidence type="ECO:0000313" key="1">
    <source>
        <dbReference type="EMBL" id="WWR46497.1"/>
    </source>
</evidence>
<accession>A0ABZ2HF42</accession>
<dbReference type="EMBL" id="CP146069">
    <property type="protein sequence ID" value="WWR46497.1"/>
    <property type="molecule type" value="Genomic_DNA"/>
</dbReference>
<protein>
    <submittedName>
        <fullName evidence="1">Uncharacterized protein</fullName>
    </submittedName>
</protein>
<evidence type="ECO:0000313" key="2">
    <source>
        <dbReference type="Proteomes" id="UP001364156"/>
    </source>
</evidence>
<proteinExistence type="predicted"/>
<dbReference type="Proteomes" id="UP001364156">
    <property type="component" value="Chromosome"/>
</dbReference>
<organism evidence="1 2">
    <name type="scientific">Roseovarius phycicola</name>
    <dbReference type="NCBI Taxonomy" id="3080976"/>
    <lineage>
        <taxon>Bacteria</taxon>
        <taxon>Pseudomonadati</taxon>
        <taxon>Pseudomonadota</taxon>
        <taxon>Alphaproteobacteria</taxon>
        <taxon>Rhodobacterales</taxon>
        <taxon>Roseobacteraceae</taxon>
        <taxon>Roseovarius</taxon>
    </lineage>
</organism>
<gene>
    <name evidence="1" type="ORF">RZ517_17295</name>
</gene>